<dbReference type="Pfam" id="PF15902">
    <property type="entry name" value="Sortilin-Vps10"/>
    <property type="match status" value="2"/>
</dbReference>
<evidence type="ECO:0000313" key="4">
    <source>
        <dbReference type="EMBL" id="RPD93440.1"/>
    </source>
</evidence>
<feature type="domain" description="Sortilin N-terminal" evidence="3">
    <location>
        <begin position="116"/>
        <end position="303"/>
    </location>
</feature>
<feature type="signal peptide" evidence="2">
    <location>
        <begin position="1"/>
        <end position="19"/>
    </location>
</feature>
<name>A0A3N4NMX1_9FLAO</name>
<accession>A0A3N4NMX1</accession>
<dbReference type="GO" id="GO:0016787">
    <property type="term" value="F:hydrolase activity"/>
    <property type="evidence" value="ECO:0007669"/>
    <property type="project" value="UniProtKB-KW"/>
</dbReference>
<evidence type="ECO:0000259" key="3">
    <source>
        <dbReference type="Pfam" id="PF15902"/>
    </source>
</evidence>
<keyword evidence="4" id="KW-0378">Hydrolase</keyword>
<keyword evidence="5" id="KW-1185">Reference proteome</keyword>
<dbReference type="PANTHER" id="PTHR12106:SF27">
    <property type="entry name" value="SORTILIN-RELATED RECEPTOR"/>
    <property type="match status" value="1"/>
</dbReference>
<gene>
    <name evidence="4" type="ORF">EGM88_13130</name>
</gene>
<dbReference type="InterPro" id="IPR050310">
    <property type="entry name" value="VPS10-sortilin"/>
</dbReference>
<evidence type="ECO:0000313" key="5">
    <source>
        <dbReference type="Proteomes" id="UP000270856"/>
    </source>
</evidence>
<dbReference type="PANTHER" id="PTHR12106">
    <property type="entry name" value="SORTILIN RELATED"/>
    <property type="match status" value="1"/>
</dbReference>
<keyword evidence="1" id="KW-0677">Repeat</keyword>
<dbReference type="RefSeq" id="WP_123898878.1">
    <property type="nucleotide sequence ID" value="NZ_RPFJ01000030.1"/>
</dbReference>
<dbReference type="SUPFAM" id="SSF50939">
    <property type="entry name" value="Sialidases"/>
    <property type="match status" value="2"/>
</dbReference>
<dbReference type="InterPro" id="IPR031778">
    <property type="entry name" value="Sortilin_N"/>
</dbReference>
<evidence type="ECO:0000256" key="1">
    <source>
        <dbReference type="ARBA" id="ARBA00022737"/>
    </source>
</evidence>
<sequence length="925" mass="103245">MKKIALFYSFLLLSTIIFAQSIVKNVPFTNIGPSVMSGRVVDLDINPNQPTEFYVAYASGGLWYTNNNGTSFSPVTENAPTQNMGDIAVDWKSGTIYIGTGESNSSRSSYAGIGILKSTDNGKTWINVGLPDSHHIGRIIINKNNPDDVVVGAIGHLYSSNKERGIFKTTNGGKSWKNVLFIDENTGVIDISVSPTNSNIMYAASWERTRKAWNFDGNGQNSAIYKSTDGGSTWTKITNPKSGFPSDKGVGRIGLATFNDNIVYALLDNQNRRPAQKKDKKNGLKKEDFKTMSSSDFLNIDSKKLDAYLKENRFDKKYTAKSIKEKVKKGITKPVDIATYLEDTNAILFDTPVIGAEVYKSTDGGKSWSKTHKGFIDGLYSSYGYYFGIIAVNTKNENKIYIGGVPLLKSDDGGKTFEPIDKENVHADHQALWVNPNASGHVIDGNDGGVNITYDDGKNWTKNNSPAVGQFYYINVDNKKPYNVYGGLQDNGVWYGPSNYKKSKSWESSGQYPYKRIGGGDGMQVQIDSRNNNIVYSGSQFGYYTRHNLETGERFSFKPKHELGDSPYRYNWQTPILLSDHNQDILYMAANKLLRSMDKGESFEVISGDLTTGGKKGNVPYGTIATISESPFQFGMIYTGSDDGLIHLTTDGGNSWKKISNDLPQGLWVSRIIASQHKKNRVYATLNGYRSDNFKPYAYISEDMGNTWKSIANDLPNYPINVIKEDPTDENILYLGTDNEVYVSFDKGQHWQVFSNGIPKVAVHDIVIQAREKDLIIGTHGRSLYKANITSLQQYNNVKNKTIAIFKLPETRFSSSWGSSWSQFSKPFLPKIKVSYFTSNTGSVKLEILADEKNVLYSKSLKADKGYNYLDYDLSVTEKSLKIYFDKKKIAIKKADNGKYYLPKGEYILKLTIGKESSTENLVIK</sequence>
<dbReference type="AlphaFoldDB" id="A0A3N4NMX1"/>
<evidence type="ECO:0000256" key="2">
    <source>
        <dbReference type="SAM" id="SignalP"/>
    </source>
</evidence>
<proteinExistence type="predicted"/>
<feature type="chain" id="PRO_5018092789" evidence="2">
    <location>
        <begin position="20"/>
        <end position="925"/>
    </location>
</feature>
<organism evidence="4 5">
    <name type="scientific">Aureibaculum marinum</name>
    <dbReference type="NCBI Taxonomy" id="2487930"/>
    <lineage>
        <taxon>Bacteria</taxon>
        <taxon>Pseudomonadati</taxon>
        <taxon>Bacteroidota</taxon>
        <taxon>Flavobacteriia</taxon>
        <taxon>Flavobacteriales</taxon>
        <taxon>Flavobacteriaceae</taxon>
        <taxon>Aureibaculum</taxon>
    </lineage>
</organism>
<reference evidence="4 5" key="1">
    <citation type="submission" date="2018-11" db="EMBL/GenBank/DDBJ databases">
        <title>Aureibaculum marinum gen. nov., sp. nov., a member of the family Flavobacteriaceae isolated from the Bohai Sea.</title>
        <authorList>
            <person name="Ji X."/>
        </authorList>
    </citation>
    <scope>NUCLEOTIDE SEQUENCE [LARGE SCALE GENOMIC DNA]</scope>
    <source>
        <strain evidence="4 5">BH-SD17</strain>
    </source>
</reference>
<dbReference type="OrthoDB" id="9757809at2"/>
<dbReference type="InterPro" id="IPR036278">
    <property type="entry name" value="Sialidase_sf"/>
</dbReference>
<protein>
    <submittedName>
        <fullName evidence="4">Glycosyl hydrolase</fullName>
    </submittedName>
</protein>
<keyword evidence="2" id="KW-0732">Signal</keyword>
<dbReference type="Gene3D" id="2.130.10.10">
    <property type="entry name" value="YVTN repeat-like/Quinoprotein amine dehydrogenase"/>
    <property type="match status" value="4"/>
</dbReference>
<dbReference type="EMBL" id="RPFJ01000030">
    <property type="protein sequence ID" value="RPD93440.1"/>
    <property type="molecule type" value="Genomic_DNA"/>
</dbReference>
<feature type="domain" description="Sortilin N-terminal" evidence="3">
    <location>
        <begin position="592"/>
        <end position="715"/>
    </location>
</feature>
<dbReference type="InterPro" id="IPR015943">
    <property type="entry name" value="WD40/YVTN_repeat-like_dom_sf"/>
</dbReference>
<dbReference type="CDD" id="cd15482">
    <property type="entry name" value="Sialidase_non-viral"/>
    <property type="match status" value="2"/>
</dbReference>
<comment type="caution">
    <text evidence="4">The sequence shown here is derived from an EMBL/GenBank/DDBJ whole genome shotgun (WGS) entry which is preliminary data.</text>
</comment>
<dbReference type="Proteomes" id="UP000270856">
    <property type="component" value="Unassembled WGS sequence"/>
</dbReference>